<gene>
    <name evidence="10" type="primary">ANTP63</name>
</gene>
<evidence type="ECO:0000256" key="8">
    <source>
        <dbReference type="SAM" id="MobiDB-lite"/>
    </source>
</evidence>
<dbReference type="EMBL" id="HM444137">
    <property type="protein sequence ID" value="ADO22658.1"/>
    <property type="molecule type" value="mRNA"/>
</dbReference>
<evidence type="ECO:0000256" key="7">
    <source>
        <dbReference type="RuleBase" id="RU000682"/>
    </source>
</evidence>
<dbReference type="InterPro" id="IPR017970">
    <property type="entry name" value="Homeobox_CS"/>
</dbReference>
<dbReference type="GO" id="GO:0005634">
    <property type="term" value="C:nucleus"/>
    <property type="evidence" value="ECO:0007669"/>
    <property type="project" value="UniProtKB-SubCell"/>
</dbReference>
<feature type="compositionally biased region" description="Polar residues" evidence="8">
    <location>
        <begin position="36"/>
        <end position="56"/>
    </location>
</feature>
<evidence type="ECO:0000256" key="3">
    <source>
        <dbReference type="ARBA" id="ARBA00023125"/>
    </source>
</evidence>
<evidence type="ECO:0000256" key="6">
    <source>
        <dbReference type="PROSITE-ProRule" id="PRU00108"/>
    </source>
</evidence>
<dbReference type="HOGENOM" id="CLU_1273549_0_0_1"/>
<comment type="subcellular location">
    <subcellularLocation>
        <location evidence="1 6 7">Nucleus</location>
    </subcellularLocation>
</comment>
<protein>
    <submittedName>
        <fullName evidence="10">ANTP class homeobox transcription factor ANTP63</fullName>
    </submittedName>
</protein>
<dbReference type="GO" id="GO:0030154">
    <property type="term" value="P:cell differentiation"/>
    <property type="evidence" value="ECO:0007669"/>
    <property type="project" value="TreeGrafter"/>
</dbReference>
<evidence type="ECO:0000259" key="9">
    <source>
        <dbReference type="PROSITE" id="PS50071"/>
    </source>
</evidence>
<organism evidence="10">
    <name type="scientific">Mnemiopsis leidyi</name>
    <name type="common">Sea walnut</name>
    <name type="synonym">Warty comb jellyfish</name>
    <dbReference type="NCBI Taxonomy" id="27923"/>
    <lineage>
        <taxon>Eukaryota</taxon>
        <taxon>Metazoa</taxon>
        <taxon>Ctenophora</taxon>
        <taxon>Tentaculata</taxon>
        <taxon>Lobata</taxon>
        <taxon>Bolinopsidae</taxon>
        <taxon>Mnemiopsis</taxon>
    </lineage>
</organism>
<dbReference type="InterPro" id="IPR009057">
    <property type="entry name" value="Homeodomain-like_sf"/>
</dbReference>
<evidence type="ECO:0000313" key="10">
    <source>
        <dbReference type="EMBL" id="ADO22658.1"/>
    </source>
</evidence>
<keyword evidence="5 6" id="KW-0539">Nucleus</keyword>
<keyword evidence="2" id="KW-0217">Developmental protein</keyword>
<evidence type="ECO:0000256" key="5">
    <source>
        <dbReference type="ARBA" id="ARBA00023242"/>
    </source>
</evidence>
<feature type="compositionally biased region" description="Polar residues" evidence="8">
    <location>
        <begin position="72"/>
        <end position="89"/>
    </location>
</feature>
<feature type="domain" description="Homeobox" evidence="9">
    <location>
        <begin position="89"/>
        <end position="149"/>
    </location>
</feature>
<name>E3UJY0_MNELE</name>
<reference evidence="10" key="1">
    <citation type="journal article" date="2010" name="Evodevo">
        <title>The homeodomain complement of the ctenophore Mnemiopsis leidyi suggests that Ctenophora and Porifera diverged prior to the ParaHoxozoa.</title>
        <authorList>
            <person name="Ryan J.F."/>
            <person name="Pang K."/>
            <person name="NISC Comparative Sequencing Program"/>
            <person name="Mullikin J.C."/>
            <person name="Martindale M.Q."/>
            <person name="Baxevanis A.D."/>
        </authorList>
    </citation>
    <scope>NUCLEOTIDE SEQUENCE</scope>
</reference>
<dbReference type="CDD" id="cd00086">
    <property type="entry name" value="homeodomain"/>
    <property type="match status" value="1"/>
</dbReference>
<dbReference type="InterPro" id="IPR020479">
    <property type="entry name" value="HD_metazoa"/>
</dbReference>
<dbReference type="Pfam" id="PF00046">
    <property type="entry name" value="Homeodomain"/>
    <property type="match status" value="1"/>
</dbReference>
<dbReference type="SUPFAM" id="SSF46689">
    <property type="entry name" value="Homeodomain-like"/>
    <property type="match status" value="1"/>
</dbReference>
<dbReference type="SMART" id="SM00389">
    <property type="entry name" value="HOX"/>
    <property type="match status" value="1"/>
</dbReference>
<dbReference type="PRINTS" id="PR00024">
    <property type="entry name" value="HOMEOBOX"/>
</dbReference>
<dbReference type="InterPro" id="IPR001356">
    <property type="entry name" value="HD"/>
</dbReference>
<dbReference type="GO" id="GO:0000978">
    <property type="term" value="F:RNA polymerase II cis-regulatory region sequence-specific DNA binding"/>
    <property type="evidence" value="ECO:0007669"/>
    <property type="project" value="TreeGrafter"/>
</dbReference>
<evidence type="ECO:0000256" key="2">
    <source>
        <dbReference type="ARBA" id="ARBA00022473"/>
    </source>
</evidence>
<feature type="region of interest" description="Disordered" evidence="8">
    <location>
        <begin position="36"/>
        <end position="98"/>
    </location>
</feature>
<keyword evidence="4 6" id="KW-0371">Homeobox</keyword>
<dbReference type="InterPro" id="IPR050394">
    <property type="entry name" value="Homeobox_NK-like"/>
</dbReference>
<dbReference type="Gene3D" id="1.10.10.60">
    <property type="entry name" value="Homeodomain-like"/>
    <property type="match status" value="1"/>
</dbReference>
<proteinExistence type="evidence at transcript level"/>
<sequence length="218" mass="24089">MSTLSNKALAFSIQSLLSSNYNGVPSTPRREARHLSCSTESAGSLSPTCSDSSCTGGRSLETCSRDPKTPRSDGSSMETCESSPEAQDQNGKKPRTIFSREQVQKLEEAYLTKRYLTRRERKELAASADISHTQVKIWFQNRRAKAKLKDRKAIALMQSAITSQRIQLYSHLPPVSLLPPLAPDSFLPPRPNNLIAPIPTKLPAIKPAANQSAFSWYL</sequence>
<dbReference type="PROSITE" id="PS00027">
    <property type="entry name" value="HOMEOBOX_1"/>
    <property type="match status" value="1"/>
</dbReference>
<feature type="DNA-binding region" description="Homeobox" evidence="6">
    <location>
        <begin position="91"/>
        <end position="150"/>
    </location>
</feature>
<accession>E3UJY0</accession>
<dbReference type="AlphaFoldDB" id="E3UJY0"/>
<dbReference type="PANTHER" id="PTHR24340">
    <property type="entry name" value="HOMEOBOX PROTEIN NKX"/>
    <property type="match status" value="1"/>
</dbReference>
<dbReference type="PANTHER" id="PTHR24340:SF41">
    <property type="entry name" value="MUSCLE-SPECIFIC HOMEOBOX PROTEIN TINMAN-RELATED"/>
    <property type="match status" value="1"/>
</dbReference>
<evidence type="ECO:0000256" key="4">
    <source>
        <dbReference type="ARBA" id="ARBA00023155"/>
    </source>
</evidence>
<dbReference type="GO" id="GO:0000981">
    <property type="term" value="F:DNA-binding transcription factor activity, RNA polymerase II-specific"/>
    <property type="evidence" value="ECO:0007669"/>
    <property type="project" value="InterPro"/>
</dbReference>
<keyword evidence="3 6" id="KW-0238">DNA-binding</keyword>
<dbReference type="PROSITE" id="PS50071">
    <property type="entry name" value="HOMEOBOX_2"/>
    <property type="match status" value="1"/>
</dbReference>
<evidence type="ECO:0000256" key="1">
    <source>
        <dbReference type="ARBA" id="ARBA00004123"/>
    </source>
</evidence>